<feature type="domain" description="Bacterial shufflon protein N-terminal" evidence="1">
    <location>
        <begin position="11"/>
        <end position="211"/>
    </location>
</feature>
<dbReference type="EnsemblMetazoa" id="GBRI000100-RA">
    <property type="protein sequence ID" value="GBRI000100-PA"/>
    <property type="gene ID" value="GBRI000100"/>
</dbReference>
<evidence type="ECO:0000313" key="2">
    <source>
        <dbReference type="EnsemblMetazoa" id="GBRI000100-PA"/>
    </source>
</evidence>
<evidence type="ECO:0000259" key="1">
    <source>
        <dbReference type="Pfam" id="PF04917"/>
    </source>
</evidence>
<dbReference type="AlphaFoldDB" id="A0A1A9VZ53"/>
<dbReference type="VEuPathDB" id="VectorBase:GBRI000100"/>
<sequence>MTFLIGGTRLSLSLSQARKLAGYIGASGGYIQGNVAKGALGAWTEKLSAFGGFNPGEGHVVMAGFYANGAVVNDYLYRKAVPGHPELNTMSTALDMGGNDVNAVNNLSASGTVSAREVNASDTVNAKTTRTSGETYTGGWFRTTGDSGWYSEKWGGGFHMKDDKWIRAFGGKSIYTSGEVRSDGRLSTGEYLQLDKEANVGDRCSPDGLSGFWRTNGQVRTVVRESSGWAVASVSCLNNEVMTGGGAACYAASDNRIKWSSPNGNGWAGACPHTSVTAYVVIYERQLCIYAGDVRARRFSDKPD</sequence>
<accession>A0A1A9VZ53</accession>
<organism evidence="2 3">
    <name type="scientific">Glossina brevipalpis</name>
    <dbReference type="NCBI Taxonomy" id="37001"/>
    <lineage>
        <taxon>Eukaryota</taxon>
        <taxon>Metazoa</taxon>
        <taxon>Ecdysozoa</taxon>
        <taxon>Arthropoda</taxon>
        <taxon>Hexapoda</taxon>
        <taxon>Insecta</taxon>
        <taxon>Pterygota</taxon>
        <taxon>Neoptera</taxon>
        <taxon>Endopterygota</taxon>
        <taxon>Diptera</taxon>
        <taxon>Brachycera</taxon>
        <taxon>Muscomorpha</taxon>
        <taxon>Hippoboscoidea</taxon>
        <taxon>Glossinidae</taxon>
        <taxon>Glossina</taxon>
    </lineage>
</organism>
<protein>
    <submittedName>
        <fullName evidence="2">Shufflon_N domain-containing protein</fullName>
    </submittedName>
</protein>
<dbReference type="Proteomes" id="UP000091820">
    <property type="component" value="Unassembled WGS sequence"/>
</dbReference>
<keyword evidence="3" id="KW-1185">Reference proteome</keyword>
<reference evidence="2" key="2">
    <citation type="submission" date="2020-05" db="UniProtKB">
        <authorList>
            <consortium name="EnsemblMetazoa"/>
        </authorList>
    </citation>
    <scope>IDENTIFICATION</scope>
    <source>
        <strain evidence="2">IAEA</strain>
    </source>
</reference>
<reference evidence="3" key="1">
    <citation type="submission" date="2014-03" db="EMBL/GenBank/DDBJ databases">
        <authorList>
            <person name="Aksoy S."/>
            <person name="Warren W."/>
            <person name="Wilson R.K."/>
        </authorList>
    </citation>
    <scope>NUCLEOTIDE SEQUENCE [LARGE SCALE GENOMIC DNA]</scope>
    <source>
        <strain evidence="3">IAEA</strain>
    </source>
</reference>
<proteinExistence type="predicted"/>
<name>A0A1A9VZ53_9MUSC</name>
<dbReference type="Pfam" id="PF04917">
    <property type="entry name" value="Shufflon_N"/>
    <property type="match status" value="1"/>
</dbReference>
<evidence type="ECO:0000313" key="3">
    <source>
        <dbReference type="Proteomes" id="UP000091820"/>
    </source>
</evidence>
<dbReference type="InterPro" id="IPR007001">
    <property type="entry name" value="Shufflon_N"/>
</dbReference>